<dbReference type="InterPro" id="IPR039420">
    <property type="entry name" value="WalR-like"/>
</dbReference>
<keyword evidence="3" id="KW-0805">Transcription regulation</keyword>
<evidence type="ECO:0000313" key="10">
    <source>
        <dbReference type="EMBL" id="GEO38994.1"/>
    </source>
</evidence>
<dbReference type="EMBL" id="BJYZ01000013">
    <property type="protein sequence ID" value="GEO38994.1"/>
    <property type="molecule type" value="Genomic_DNA"/>
</dbReference>
<proteinExistence type="predicted"/>
<keyword evidence="11" id="KW-1185">Reference proteome</keyword>
<evidence type="ECO:0000256" key="6">
    <source>
        <dbReference type="PROSITE-ProRule" id="PRU00169"/>
    </source>
</evidence>
<dbReference type="SMART" id="SM00862">
    <property type="entry name" value="Trans_reg_C"/>
    <property type="match status" value="1"/>
</dbReference>
<keyword evidence="4 7" id="KW-0238">DNA-binding</keyword>
<keyword evidence="5" id="KW-0804">Transcription</keyword>
<dbReference type="InterPro" id="IPR001789">
    <property type="entry name" value="Sig_transdc_resp-reg_receiver"/>
</dbReference>
<keyword evidence="2" id="KW-0902">Two-component regulatory system</keyword>
<evidence type="ECO:0000313" key="11">
    <source>
        <dbReference type="Proteomes" id="UP000321523"/>
    </source>
</evidence>
<dbReference type="InterPro" id="IPR011006">
    <property type="entry name" value="CheY-like_superfamily"/>
</dbReference>
<organism evidence="10 11">
    <name type="scientific">Skermanella aerolata</name>
    <dbReference type="NCBI Taxonomy" id="393310"/>
    <lineage>
        <taxon>Bacteria</taxon>
        <taxon>Pseudomonadati</taxon>
        <taxon>Pseudomonadota</taxon>
        <taxon>Alphaproteobacteria</taxon>
        <taxon>Rhodospirillales</taxon>
        <taxon>Azospirillaceae</taxon>
        <taxon>Skermanella</taxon>
    </lineage>
</organism>
<evidence type="ECO:0000259" key="8">
    <source>
        <dbReference type="PROSITE" id="PS50110"/>
    </source>
</evidence>
<dbReference type="SUPFAM" id="SSF52172">
    <property type="entry name" value="CheY-like"/>
    <property type="match status" value="1"/>
</dbReference>
<evidence type="ECO:0000256" key="1">
    <source>
        <dbReference type="ARBA" id="ARBA00022553"/>
    </source>
</evidence>
<dbReference type="PANTHER" id="PTHR48111">
    <property type="entry name" value="REGULATOR OF RPOS"/>
    <property type="match status" value="1"/>
</dbReference>
<dbReference type="InterPro" id="IPR001867">
    <property type="entry name" value="OmpR/PhoB-type_DNA-bd"/>
</dbReference>
<dbReference type="Gene3D" id="1.10.10.10">
    <property type="entry name" value="Winged helix-like DNA-binding domain superfamily/Winged helix DNA-binding domain"/>
    <property type="match status" value="1"/>
</dbReference>
<dbReference type="InterPro" id="IPR036388">
    <property type="entry name" value="WH-like_DNA-bd_sf"/>
</dbReference>
<feature type="modified residue" description="4-aspartylphosphate" evidence="6">
    <location>
        <position position="72"/>
    </location>
</feature>
<keyword evidence="1 6" id="KW-0597">Phosphoprotein</keyword>
<dbReference type="GO" id="GO:0032993">
    <property type="term" value="C:protein-DNA complex"/>
    <property type="evidence" value="ECO:0007669"/>
    <property type="project" value="TreeGrafter"/>
</dbReference>
<comment type="caution">
    <text evidence="10">The sequence shown here is derived from an EMBL/GenBank/DDBJ whole genome shotgun (WGS) entry which is preliminary data.</text>
</comment>
<dbReference type="CDD" id="cd00383">
    <property type="entry name" value="trans_reg_C"/>
    <property type="match status" value="1"/>
</dbReference>
<dbReference type="Gene3D" id="6.10.250.690">
    <property type="match status" value="1"/>
</dbReference>
<protein>
    <submittedName>
        <fullName evidence="10">DNA-binding response regulator</fullName>
    </submittedName>
</protein>
<dbReference type="AlphaFoldDB" id="A0A512DRA6"/>
<evidence type="ECO:0000256" key="4">
    <source>
        <dbReference type="ARBA" id="ARBA00023125"/>
    </source>
</evidence>
<sequence>MEGAGKWGESGMTGIAMTEEMPHILVVDDDLRLREVLRKYLVKNGFMVTTAQDAADARAKLESLAFDLLVLDVMMPGESGLELTEKLRRDSQVPILLLTARGELDDRIAGLEAGADDYMSKPFEPRELVLRIGSILRRVPRPVEPMADLRIGRWTFVPDREELRHGDEIVRLTSAEAALLRVLASQPGSILTREELADRAGIVGNARTVDVQVSRLRSKLEDDPRLPRYLHTVRGEGYVLRSE</sequence>
<dbReference type="Gene3D" id="3.40.50.2300">
    <property type="match status" value="1"/>
</dbReference>
<feature type="DNA-binding region" description="OmpR/PhoB-type" evidence="7">
    <location>
        <begin position="146"/>
        <end position="242"/>
    </location>
</feature>
<evidence type="ECO:0000256" key="2">
    <source>
        <dbReference type="ARBA" id="ARBA00023012"/>
    </source>
</evidence>
<feature type="domain" description="OmpR/PhoB-type" evidence="9">
    <location>
        <begin position="146"/>
        <end position="242"/>
    </location>
</feature>
<feature type="domain" description="Response regulatory" evidence="8">
    <location>
        <begin position="23"/>
        <end position="136"/>
    </location>
</feature>
<dbReference type="GO" id="GO:0005829">
    <property type="term" value="C:cytosol"/>
    <property type="evidence" value="ECO:0007669"/>
    <property type="project" value="TreeGrafter"/>
</dbReference>
<dbReference type="Proteomes" id="UP000321523">
    <property type="component" value="Unassembled WGS sequence"/>
</dbReference>
<dbReference type="GO" id="GO:0006355">
    <property type="term" value="P:regulation of DNA-templated transcription"/>
    <property type="evidence" value="ECO:0007669"/>
    <property type="project" value="InterPro"/>
</dbReference>
<evidence type="ECO:0000259" key="9">
    <source>
        <dbReference type="PROSITE" id="PS51755"/>
    </source>
</evidence>
<dbReference type="PANTHER" id="PTHR48111:SF4">
    <property type="entry name" value="DNA-BINDING DUAL TRANSCRIPTIONAL REGULATOR OMPR"/>
    <property type="match status" value="1"/>
</dbReference>
<name>A0A512DRA6_9PROT</name>
<dbReference type="PROSITE" id="PS51755">
    <property type="entry name" value="OMPR_PHOB"/>
    <property type="match status" value="1"/>
</dbReference>
<evidence type="ECO:0000256" key="3">
    <source>
        <dbReference type="ARBA" id="ARBA00023015"/>
    </source>
</evidence>
<dbReference type="PROSITE" id="PS50110">
    <property type="entry name" value="RESPONSE_REGULATORY"/>
    <property type="match status" value="1"/>
</dbReference>
<dbReference type="Pfam" id="PF00486">
    <property type="entry name" value="Trans_reg_C"/>
    <property type="match status" value="1"/>
</dbReference>
<dbReference type="Pfam" id="PF00072">
    <property type="entry name" value="Response_reg"/>
    <property type="match status" value="1"/>
</dbReference>
<evidence type="ECO:0000256" key="7">
    <source>
        <dbReference type="PROSITE-ProRule" id="PRU01091"/>
    </source>
</evidence>
<dbReference type="FunFam" id="3.40.50.2300:FF:000001">
    <property type="entry name" value="DNA-binding response regulator PhoB"/>
    <property type="match status" value="1"/>
</dbReference>
<dbReference type="InterPro" id="IPR016032">
    <property type="entry name" value="Sig_transdc_resp-reg_C-effctor"/>
</dbReference>
<dbReference type="GO" id="GO:0000156">
    <property type="term" value="F:phosphorelay response regulator activity"/>
    <property type="evidence" value="ECO:0007669"/>
    <property type="project" value="TreeGrafter"/>
</dbReference>
<dbReference type="GO" id="GO:0000976">
    <property type="term" value="F:transcription cis-regulatory region binding"/>
    <property type="evidence" value="ECO:0007669"/>
    <property type="project" value="TreeGrafter"/>
</dbReference>
<evidence type="ECO:0000256" key="5">
    <source>
        <dbReference type="ARBA" id="ARBA00023163"/>
    </source>
</evidence>
<reference evidence="10 11" key="1">
    <citation type="submission" date="2019-07" db="EMBL/GenBank/DDBJ databases">
        <title>Whole genome shotgun sequence of Skermanella aerolata NBRC 106429.</title>
        <authorList>
            <person name="Hosoyama A."/>
            <person name="Uohara A."/>
            <person name="Ohji S."/>
            <person name="Ichikawa N."/>
        </authorList>
    </citation>
    <scope>NUCLEOTIDE SEQUENCE [LARGE SCALE GENOMIC DNA]</scope>
    <source>
        <strain evidence="10 11">NBRC 106429</strain>
    </source>
</reference>
<accession>A0A512DRA6</accession>
<gene>
    <name evidence="10" type="ORF">SAE02_31420</name>
</gene>
<dbReference type="SMART" id="SM00448">
    <property type="entry name" value="REC"/>
    <property type="match status" value="1"/>
</dbReference>
<dbReference type="SUPFAM" id="SSF46894">
    <property type="entry name" value="C-terminal effector domain of the bipartite response regulators"/>
    <property type="match status" value="1"/>
</dbReference>